<reference evidence="1" key="1">
    <citation type="journal article" date="2021" name="Proc. Natl. Acad. Sci. U.S.A.">
        <title>A Catalog of Tens of Thousands of Viruses from Human Metagenomes Reveals Hidden Associations with Chronic Diseases.</title>
        <authorList>
            <person name="Tisza M.J."/>
            <person name="Buck C.B."/>
        </authorList>
    </citation>
    <scope>NUCLEOTIDE SEQUENCE</scope>
    <source>
        <strain evidence="1">CtHip2</strain>
    </source>
</reference>
<dbReference type="EMBL" id="BK032497">
    <property type="protein sequence ID" value="DAF42715.1"/>
    <property type="molecule type" value="Genomic_DNA"/>
</dbReference>
<organism evidence="1">
    <name type="scientific">Siphoviridae sp. ctHip2</name>
    <dbReference type="NCBI Taxonomy" id="2827830"/>
    <lineage>
        <taxon>Viruses</taxon>
        <taxon>Duplodnaviria</taxon>
        <taxon>Heunggongvirae</taxon>
        <taxon>Uroviricota</taxon>
        <taxon>Caudoviricetes</taxon>
    </lineage>
</organism>
<accession>A0A8S5RW41</accession>
<protein>
    <submittedName>
        <fullName evidence="1">Uncharacterized protein</fullName>
    </submittedName>
</protein>
<proteinExistence type="predicted"/>
<sequence>MSNIKKLAKYVAHHVNQRGKFYGKFPVSNGYIFTASDISSSHIYFHLEKDDHHQRIYVMLIQTPFRTYEWVVTRYEDTPIDEEPIVNFETTPSSFKEAPFTIEDATKLIKDLPENDIEAYTQGFKILYPNL</sequence>
<name>A0A8S5RW41_9CAUD</name>
<evidence type="ECO:0000313" key="1">
    <source>
        <dbReference type="EMBL" id="DAF42715.1"/>
    </source>
</evidence>